<evidence type="ECO:0000256" key="1">
    <source>
        <dbReference type="ARBA" id="ARBA00010370"/>
    </source>
</evidence>
<dbReference type="Gene3D" id="3.40.390.10">
    <property type="entry name" value="Collagenase (Catalytic Domain)"/>
    <property type="match status" value="1"/>
</dbReference>
<dbReference type="InterPro" id="IPR001818">
    <property type="entry name" value="Pept_M10_metallopeptidase"/>
</dbReference>
<sequence>MVTHESLLQPVCKQLGEIQNIMDLLFNWGQDNTMDEARCGVPDVAEYAVIGQDVKWKSSIITYRIVNYTPDLPPADVDRSIREALRVWSEVTSLQFIQLRGGIADLMISFVSQEHGDFFPFDGPGKVLAHAFRPGERLGGDVHFDDDETWTVGSEDFNLFSVALHEFGHSLGMAHSSNHYALMYPMYNCFNSENFTLPADDVLGIQELYGFRPSSVITPTICTLEVPIDAMAHLEGGIIIFKNRHVWYHHPNLSAHKAILITSLWEEVPDFIDAAYNYPVKNPILFKGRQFWTVSGWNRKVEDPKDIGDFGFPESVMRIDAAVYDGEKRRTYFVTGDLCWR</sequence>
<name>A0ABN9LE83_9NEOB</name>
<evidence type="ECO:0000256" key="2">
    <source>
        <dbReference type="ARBA" id="ARBA00022670"/>
    </source>
</evidence>
<keyword evidence="7" id="KW-0482">Metalloprotease</keyword>
<evidence type="ECO:0000256" key="5">
    <source>
        <dbReference type="ARBA" id="ARBA00022833"/>
    </source>
</evidence>
<dbReference type="CDD" id="cd04278">
    <property type="entry name" value="ZnMc_MMP"/>
    <property type="match status" value="1"/>
</dbReference>
<evidence type="ECO:0000256" key="8">
    <source>
        <dbReference type="ARBA" id="ARBA00023157"/>
    </source>
</evidence>
<evidence type="ECO:0000259" key="10">
    <source>
        <dbReference type="SMART" id="SM00235"/>
    </source>
</evidence>
<keyword evidence="6" id="KW-0106">Calcium</keyword>
<evidence type="ECO:0000256" key="7">
    <source>
        <dbReference type="ARBA" id="ARBA00023049"/>
    </source>
</evidence>
<dbReference type="Pfam" id="PF00413">
    <property type="entry name" value="Peptidase_M10"/>
    <property type="match status" value="1"/>
</dbReference>
<evidence type="ECO:0000256" key="3">
    <source>
        <dbReference type="ARBA" id="ARBA00022723"/>
    </source>
</evidence>
<proteinExistence type="inferred from homology"/>
<evidence type="ECO:0000256" key="6">
    <source>
        <dbReference type="ARBA" id="ARBA00022837"/>
    </source>
</evidence>
<comment type="caution">
    <text evidence="11">The sequence shown here is derived from an EMBL/GenBank/DDBJ whole genome shotgun (WGS) entry which is preliminary data.</text>
</comment>
<keyword evidence="5" id="KW-0862">Zinc</keyword>
<evidence type="ECO:0000256" key="9">
    <source>
        <dbReference type="PROSITE-ProRule" id="PRU01011"/>
    </source>
</evidence>
<feature type="repeat" description="Hemopexin" evidence="9">
    <location>
        <begin position="269"/>
        <end position="314"/>
    </location>
</feature>
<dbReference type="InterPro" id="IPR006026">
    <property type="entry name" value="Peptidase_Metallo"/>
</dbReference>
<dbReference type="SUPFAM" id="SSF50923">
    <property type="entry name" value="Hemopexin-like domain"/>
    <property type="match status" value="1"/>
</dbReference>
<dbReference type="PANTHER" id="PTHR10201">
    <property type="entry name" value="MATRIX METALLOPROTEINASE"/>
    <property type="match status" value="1"/>
</dbReference>
<dbReference type="InterPro" id="IPR018487">
    <property type="entry name" value="Hemopexin-like_repeat"/>
</dbReference>
<dbReference type="PRINTS" id="PR00138">
    <property type="entry name" value="MATRIXIN"/>
</dbReference>
<comment type="similarity">
    <text evidence="1">Belongs to the peptidase M10A family.</text>
</comment>
<keyword evidence="12" id="KW-1185">Reference proteome</keyword>
<protein>
    <recommendedName>
        <fullName evidence="10">Peptidase metallopeptidase domain-containing protein</fullName>
    </recommendedName>
</protein>
<dbReference type="PROSITE" id="PS51642">
    <property type="entry name" value="HEMOPEXIN_2"/>
    <property type="match status" value="1"/>
</dbReference>
<dbReference type="InterPro" id="IPR024079">
    <property type="entry name" value="MetalloPept_cat_dom_sf"/>
</dbReference>
<keyword evidence="8" id="KW-1015">Disulfide bond</keyword>
<dbReference type="InterPro" id="IPR021190">
    <property type="entry name" value="Pept_M10A"/>
</dbReference>
<keyword evidence="4" id="KW-0378">Hydrolase</keyword>
<dbReference type="PANTHER" id="PTHR10201:SF165">
    <property type="entry name" value="COLLAGENASE 3"/>
    <property type="match status" value="1"/>
</dbReference>
<dbReference type="EMBL" id="CAUEEQ010016192">
    <property type="protein sequence ID" value="CAJ0940089.1"/>
    <property type="molecule type" value="Genomic_DNA"/>
</dbReference>
<organism evidence="11 12">
    <name type="scientific">Ranitomeya imitator</name>
    <name type="common">mimic poison frog</name>
    <dbReference type="NCBI Taxonomy" id="111125"/>
    <lineage>
        <taxon>Eukaryota</taxon>
        <taxon>Metazoa</taxon>
        <taxon>Chordata</taxon>
        <taxon>Craniata</taxon>
        <taxon>Vertebrata</taxon>
        <taxon>Euteleostomi</taxon>
        <taxon>Amphibia</taxon>
        <taxon>Batrachia</taxon>
        <taxon>Anura</taxon>
        <taxon>Neobatrachia</taxon>
        <taxon>Hyloidea</taxon>
        <taxon>Dendrobatidae</taxon>
        <taxon>Dendrobatinae</taxon>
        <taxon>Ranitomeya</taxon>
    </lineage>
</organism>
<dbReference type="InterPro" id="IPR036375">
    <property type="entry name" value="Hemopexin-like_dom_sf"/>
</dbReference>
<evidence type="ECO:0000256" key="4">
    <source>
        <dbReference type="ARBA" id="ARBA00022801"/>
    </source>
</evidence>
<dbReference type="SMART" id="SM00120">
    <property type="entry name" value="HX"/>
    <property type="match status" value="2"/>
</dbReference>
<dbReference type="SUPFAM" id="SSF55486">
    <property type="entry name" value="Metalloproteases ('zincins'), catalytic domain"/>
    <property type="match status" value="1"/>
</dbReference>
<accession>A0ABN9LE83</accession>
<dbReference type="Pfam" id="PF00045">
    <property type="entry name" value="Hemopexin"/>
    <property type="match status" value="1"/>
</dbReference>
<keyword evidence="2" id="KW-0645">Protease</keyword>
<dbReference type="Proteomes" id="UP001176940">
    <property type="component" value="Unassembled WGS sequence"/>
</dbReference>
<dbReference type="SMART" id="SM00235">
    <property type="entry name" value="ZnMc"/>
    <property type="match status" value="1"/>
</dbReference>
<evidence type="ECO:0000313" key="11">
    <source>
        <dbReference type="EMBL" id="CAJ0940089.1"/>
    </source>
</evidence>
<gene>
    <name evidence="11" type="ORF">RIMI_LOCUS8236789</name>
</gene>
<feature type="domain" description="Peptidase metallopeptidase" evidence="10">
    <location>
        <begin position="52"/>
        <end position="211"/>
    </location>
</feature>
<evidence type="ECO:0000313" key="12">
    <source>
        <dbReference type="Proteomes" id="UP001176940"/>
    </source>
</evidence>
<dbReference type="Gene3D" id="2.110.10.10">
    <property type="entry name" value="Hemopexin-like domain"/>
    <property type="match status" value="1"/>
</dbReference>
<keyword evidence="3" id="KW-0479">Metal-binding</keyword>
<dbReference type="InterPro" id="IPR033739">
    <property type="entry name" value="M10A_MMP"/>
</dbReference>
<dbReference type="PIRSF" id="PIRSF001191">
    <property type="entry name" value="Peptidase_M10A_matrix"/>
    <property type="match status" value="1"/>
</dbReference>
<reference evidence="11" key="1">
    <citation type="submission" date="2023-07" db="EMBL/GenBank/DDBJ databases">
        <authorList>
            <person name="Stuckert A."/>
        </authorList>
    </citation>
    <scope>NUCLEOTIDE SEQUENCE</scope>
</reference>